<name>A0A813HSC4_POLGL</name>
<dbReference type="AlphaFoldDB" id="A0A813HSC4"/>
<keyword evidence="1" id="KW-0812">Transmembrane</keyword>
<organism evidence="3 4">
    <name type="scientific">Polarella glacialis</name>
    <name type="common">Dinoflagellate</name>
    <dbReference type="NCBI Taxonomy" id="89957"/>
    <lineage>
        <taxon>Eukaryota</taxon>
        <taxon>Sar</taxon>
        <taxon>Alveolata</taxon>
        <taxon>Dinophyceae</taxon>
        <taxon>Suessiales</taxon>
        <taxon>Suessiaceae</taxon>
        <taxon>Polarella</taxon>
    </lineage>
</organism>
<dbReference type="EMBL" id="CAJNNV010032794">
    <property type="protein sequence ID" value="CAE8641065.1"/>
    <property type="molecule type" value="Genomic_DNA"/>
</dbReference>
<keyword evidence="1" id="KW-0472">Membrane</keyword>
<feature type="transmembrane region" description="Helical" evidence="1">
    <location>
        <begin position="256"/>
        <end position="278"/>
    </location>
</feature>
<evidence type="ECO:0000313" key="4">
    <source>
        <dbReference type="Proteomes" id="UP000654075"/>
    </source>
</evidence>
<keyword evidence="4" id="KW-1185">Reference proteome</keyword>
<feature type="transmembrane region" description="Helical" evidence="1">
    <location>
        <begin position="125"/>
        <end position="153"/>
    </location>
</feature>
<evidence type="ECO:0000313" key="3">
    <source>
        <dbReference type="EMBL" id="CAE8641065.1"/>
    </source>
</evidence>
<dbReference type="OrthoDB" id="10263506at2759"/>
<comment type="caution">
    <text evidence="3">The sequence shown here is derived from an EMBL/GenBank/DDBJ whole genome shotgun (WGS) entry which is preliminary data.</text>
</comment>
<protein>
    <submittedName>
        <fullName evidence="3">Uncharacterized protein</fullName>
    </submittedName>
</protein>
<evidence type="ECO:0000256" key="2">
    <source>
        <dbReference type="SAM" id="SignalP"/>
    </source>
</evidence>
<sequence>MTPQRVSRRTARLLVMLVAGAAFALCWSSTMPGPAVVMAAASSAGSESEGQSNFITKVVGAAAQGAVAACVAAVLSAFTEPIVNRLLVERCTVSQAINSVKLQDCLKFFLTTFPTNMLKFPIFEVINIMLSFTSLSGAVRGIINGALFCTIMLPVTNYRFRKSMNLPVDPALLYQAYPPTLLRDIAYGWARGTFAGVLAKAMPGLAGEFVGKSFLFGLCVLIACVISSPFNEWRGFWLQQPGKKLPFSQFFKPERYVRSTGVGATIMGISLMVGALLVPSAELAFAYFMVNKIAGLVLLVAVSFGYSKVIGK</sequence>
<feature type="transmembrane region" description="Helical" evidence="1">
    <location>
        <begin position="284"/>
        <end position="306"/>
    </location>
</feature>
<accession>A0A813HSC4</accession>
<feature type="transmembrane region" description="Helical" evidence="1">
    <location>
        <begin position="54"/>
        <end position="78"/>
    </location>
</feature>
<keyword evidence="2" id="KW-0732">Signal</keyword>
<dbReference type="Proteomes" id="UP000654075">
    <property type="component" value="Unassembled WGS sequence"/>
</dbReference>
<gene>
    <name evidence="3" type="ORF">PGLA1383_LOCUS55790</name>
</gene>
<feature type="signal peptide" evidence="2">
    <location>
        <begin position="1"/>
        <end position="28"/>
    </location>
</feature>
<keyword evidence="1" id="KW-1133">Transmembrane helix</keyword>
<feature type="transmembrane region" description="Helical" evidence="1">
    <location>
        <begin position="214"/>
        <end position="235"/>
    </location>
</feature>
<feature type="chain" id="PRO_5032593570" evidence="2">
    <location>
        <begin position="29"/>
        <end position="312"/>
    </location>
</feature>
<reference evidence="3" key="1">
    <citation type="submission" date="2021-02" db="EMBL/GenBank/DDBJ databases">
        <authorList>
            <person name="Dougan E. K."/>
            <person name="Rhodes N."/>
            <person name="Thang M."/>
            <person name="Chan C."/>
        </authorList>
    </citation>
    <scope>NUCLEOTIDE SEQUENCE</scope>
</reference>
<proteinExistence type="predicted"/>
<evidence type="ECO:0000256" key="1">
    <source>
        <dbReference type="SAM" id="Phobius"/>
    </source>
</evidence>